<feature type="domain" description="BBS7 beta-propeller" evidence="4">
    <location>
        <begin position="45"/>
        <end position="347"/>
    </location>
</feature>
<dbReference type="InterPro" id="IPR015943">
    <property type="entry name" value="WD40/YVTN_repeat-like_dom_sf"/>
</dbReference>
<dbReference type="SUPFAM" id="SSF50978">
    <property type="entry name" value="WD40 repeat-like"/>
    <property type="match status" value="1"/>
</dbReference>
<feature type="domain" description="BBS7 platform" evidence="3">
    <location>
        <begin position="529"/>
        <end position="627"/>
    </location>
</feature>
<dbReference type="Pfam" id="PF23349">
    <property type="entry name" value="BBS7_hp"/>
    <property type="match status" value="1"/>
</dbReference>
<dbReference type="GO" id="GO:0060271">
    <property type="term" value="P:cilium assembly"/>
    <property type="evidence" value="ECO:0007669"/>
    <property type="project" value="TreeGrafter"/>
</dbReference>
<reference evidence="5" key="2">
    <citation type="submission" date="2011-02" db="EMBL/GenBank/DDBJ databases">
        <authorList>
            <person name="MacLean D."/>
        </authorList>
    </citation>
    <scope>NUCLEOTIDE SEQUENCE</scope>
</reference>
<reference evidence="5" key="1">
    <citation type="journal article" date="2011" name="PLoS Biol.">
        <title>Gene gain and loss during evolution of obligate parasitism in the white rust pathogen of Arabidopsis thaliana.</title>
        <authorList>
            <person name="Kemen E."/>
            <person name="Gardiner A."/>
            <person name="Schultz-Larsen T."/>
            <person name="Kemen A.C."/>
            <person name="Balmuth A.L."/>
            <person name="Robert-Seilaniantz A."/>
            <person name="Bailey K."/>
            <person name="Holub E."/>
            <person name="Studholme D.J."/>
            <person name="Maclean D."/>
            <person name="Jones J.D."/>
        </authorList>
    </citation>
    <scope>NUCLEOTIDE SEQUENCE</scope>
</reference>
<dbReference type="GO" id="GO:0005930">
    <property type="term" value="C:axoneme"/>
    <property type="evidence" value="ECO:0007669"/>
    <property type="project" value="TreeGrafter"/>
</dbReference>
<gene>
    <name evidence="5" type="primary">AlNc14C170G7976</name>
    <name evidence="5" type="ORF">ALNC14_089830</name>
</gene>
<dbReference type="GO" id="GO:0036064">
    <property type="term" value="C:ciliary basal body"/>
    <property type="evidence" value="ECO:0007669"/>
    <property type="project" value="TreeGrafter"/>
</dbReference>
<evidence type="ECO:0000259" key="1">
    <source>
        <dbReference type="Pfam" id="PF23349"/>
    </source>
</evidence>
<dbReference type="EMBL" id="FR824215">
    <property type="protein sequence ID" value="CCA22840.1"/>
    <property type="molecule type" value="Genomic_DNA"/>
</dbReference>
<dbReference type="Pfam" id="PF23743">
    <property type="entry name" value="Beta-prop_BBS7"/>
    <property type="match status" value="1"/>
</dbReference>
<evidence type="ECO:0000259" key="2">
    <source>
        <dbReference type="Pfam" id="PF23360"/>
    </source>
</evidence>
<dbReference type="Pfam" id="PF23360">
    <property type="entry name" value="BBS7_GAE"/>
    <property type="match status" value="1"/>
</dbReference>
<accession>F0WNE9</accession>
<evidence type="ECO:0000259" key="3">
    <source>
        <dbReference type="Pfam" id="PF23361"/>
    </source>
</evidence>
<proteinExistence type="predicted"/>
<dbReference type="InterPro" id="IPR056335">
    <property type="entry name" value="BBS7_hairpin"/>
</dbReference>
<evidence type="ECO:0000259" key="4">
    <source>
        <dbReference type="Pfam" id="PF23743"/>
    </source>
</evidence>
<dbReference type="GO" id="GO:0016020">
    <property type="term" value="C:membrane"/>
    <property type="evidence" value="ECO:0007669"/>
    <property type="project" value="TreeGrafter"/>
</dbReference>
<evidence type="ECO:0000313" key="5">
    <source>
        <dbReference type="EMBL" id="CCA22840.1"/>
    </source>
</evidence>
<dbReference type="InterPro" id="IPR056332">
    <property type="entry name" value="Beta-prop_BBS7"/>
</dbReference>
<dbReference type="GO" id="GO:0034464">
    <property type="term" value="C:BBSome"/>
    <property type="evidence" value="ECO:0007669"/>
    <property type="project" value="TreeGrafter"/>
</dbReference>
<feature type="domain" description="BBS7 helical hairpin" evidence="1">
    <location>
        <begin position="631"/>
        <end position="737"/>
    </location>
</feature>
<feature type="domain" description="BBS7 GAE" evidence="2">
    <location>
        <begin position="411"/>
        <end position="505"/>
    </location>
</feature>
<organism evidence="5">
    <name type="scientific">Albugo laibachii Nc14</name>
    <dbReference type="NCBI Taxonomy" id="890382"/>
    <lineage>
        <taxon>Eukaryota</taxon>
        <taxon>Sar</taxon>
        <taxon>Stramenopiles</taxon>
        <taxon>Oomycota</taxon>
        <taxon>Peronosporomycetes</taxon>
        <taxon>Albuginales</taxon>
        <taxon>Albuginaceae</taxon>
        <taxon>Albugo</taxon>
    </lineage>
</organism>
<dbReference type="GO" id="GO:0008104">
    <property type="term" value="P:intracellular protein localization"/>
    <property type="evidence" value="ECO:0007669"/>
    <property type="project" value="TreeGrafter"/>
</dbReference>
<sequence length="742" mass="83057">MVHRISSMPLHQMPAIAGTVASVMLGLKVTEVLQVGPISSRYALCLLPLSKKKKKQKFVVGDELGNVSGFQIRNGDPQLLFKPLTLDSPITCIEIGSSKENEDKVFISTNKFICGINKKGKEVYRFQSNLSERIVKIFAIDNKLRVATDSIVSEYEAGSDSGTYMCPDRINDMTMLLSPDAPDYSFSALACQDCSVRIISKSTLCCQEYVGAPVTSICSPKLSSDTIRTSGMTWIMYATTLSQIGLLEFDGKEVHSSWITSLGGRNNGVINSITCSDINGGGNRELIIGRDDGYMEIFLCDIDGNTEQIYEHLVKDSIQTVKSGSVSSRDSNEIIACTFSGKVLLFTPGTESESGNLENRGRTSETQQREVRLSKLRKEVRMLQDKIIKEKEKNGRWKEKECEIVVENIVMTTNFQLKPERGYYDLSIQLPVKIEMVVLFSVVPVEIFEHESTTAIASRNDSTKVSTSHYLSTFRCLDATSRFSLKIKTFEGQAGEIEVNVVTDTALHSAVTTRHVIKPLSLHQRVIQAHDIDMHRAINTMKMSGNFTLIQVHEWISQCLPDVPVRFQDEKMSLLYKHVLLGSILICRYKKDEAFFASPSASTIAILKGFLAQEAALRKIDVNVLVDVKKESTNIMLDYFRPLFEENYASASRSELFEGLTEIQLHEPDNTTWLASEYQSILKAGKNGTSYVGMEYLEGILVDLYVDTCKCRGKSAPQNLSTLRNLIERRDFDCLSMHFLQI</sequence>
<dbReference type="InterPro" id="IPR056334">
    <property type="entry name" value="BBS7_GAE_dom"/>
</dbReference>
<dbReference type="Pfam" id="PF23361">
    <property type="entry name" value="BBS7_pf"/>
    <property type="match status" value="1"/>
</dbReference>
<name>F0WNE9_9STRA</name>
<dbReference type="InterPro" id="IPR036322">
    <property type="entry name" value="WD40_repeat_dom_sf"/>
</dbReference>
<dbReference type="Gene3D" id="2.130.10.10">
    <property type="entry name" value="YVTN repeat-like/Quinoprotein amine dehydrogenase"/>
    <property type="match status" value="1"/>
</dbReference>
<protein>
    <submittedName>
        <fullName evidence="5">Uncharacterized protein AlNc14C170G7976</fullName>
    </submittedName>
</protein>
<dbReference type="HOGENOM" id="CLU_018704_1_0_1"/>
<dbReference type="PANTHER" id="PTHR16074:SF4">
    <property type="entry name" value="BARDET-BIEDL SYNDROME 7 PROTEIN"/>
    <property type="match status" value="1"/>
</dbReference>
<dbReference type="AlphaFoldDB" id="F0WNE9"/>
<dbReference type="InterPro" id="IPR056333">
    <property type="entry name" value="BBS7_pf_dom"/>
</dbReference>
<dbReference type="PANTHER" id="PTHR16074">
    <property type="entry name" value="BARDET-BIEDL SYNDROME 7 PROTEIN"/>
    <property type="match status" value="1"/>
</dbReference>